<feature type="transmembrane region" description="Helical" evidence="1">
    <location>
        <begin position="98"/>
        <end position="121"/>
    </location>
</feature>
<evidence type="ECO:0000313" key="4">
    <source>
        <dbReference type="Proteomes" id="UP001300502"/>
    </source>
</evidence>
<proteinExistence type="predicted"/>
<reference evidence="3 4" key="1">
    <citation type="submission" date="2022-07" db="EMBL/GenBank/DDBJ databases">
        <title>Genome-wide signatures of adaptation to extreme environments.</title>
        <authorList>
            <person name="Cho C.H."/>
            <person name="Yoon H.S."/>
        </authorList>
    </citation>
    <scope>NUCLEOTIDE SEQUENCE [LARGE SCALE GENOMIC DNA]</scope>
    <source>
        <strain evidence="3 4">108.79 E11</strain>
    </source>
</reference>
<evidence type="ECO:0000256" key="1">
    <source>
        <dbReference type="SAM" id="Phobius"/>
    </source>
</evidence>
<accession>A0AAV9I864</accession>
<feature type="transmembrane region" description="Helical" evidence="1">
    <location>
        <begin position="133"/>
        <end position="152"/>
    </location>
</feature>
<feature type="transmembrane region" description="Helical" evidence="1">
    <location>
        <begin position="322"/>
        <end position="339"/>
    </location>
</feature>
<dbReference type="AlphaFoldDB" id="A0AAV9I864"/>
<dbReference type="GO" id="GO:0004175">
    <property type="term" value="F:endopeptidase activity"/>
    <property type="evidence" value="ECO:0007669"/>
    <property type="project" value="UniProtKB-ARBA"/>
</dbReference>
<feature type="transmembrane region" description="Helical" evidence="1">
    <location>
        <begin position="205"/>
        <end position="225"/>
    </location>
</feature>
<comment type="caution">
    <text evidence="3">The sequence shown here is derived from an EMBL/GenBank/DDBJ whole genome shotgun (WGS) entry which is preliminary data.</text>
</comment>
<keyword evidence="1" id="KW-0812">Transmembrane</keyword>
<dbReference type="PANTHER" id="PTHR36435">
    <property type="entry name" value="SLR1288 PROTEIN"/>
    <property type="match status" value="1"/>
</dbReference>
<organism evidence="3 4">
    <name type="scientific">Galdieria yellowstonensis</name>
    <dbReference type="NCBI Taxonomy" id="3028027"/>
    <lineage>
        <taxon>Eukaryota</taxon>
        <taxon>Rhodophyta</taxon>
        <taxon>Bangiophyceae</taxon>
        <taxon>Galdieriales</taxon>
        <taxon>Galdieriaceae</taxon>
        <taxon>Galdieria</taxon>
    </lineage>
</organism>
<feature type="transmembrane region" description="Helical" evidence="1">
    <location>
        <begin position="172"/>
        <end position="193"/>
    </location>
</feature>
<dbReference type="InterPro" id="IPR003675">
    <property type="entry name" value="Rce1/LyrA-like_dom"/>
</dbReference>
<evidence type="ECO:0000313" key="3">
    <source>
        <dbReference type="EMBL" id="KAK4523534.1"/>
    </source>
</evidence>
<name>A0AAV9I864_9RHOD</name>
<dbReference type="Proteomes" id="UP001300502">
    <property type="component" value="Unassembled WGS sequence"/>
</dbReference>
<keyword evidence="1" id="KW-1133">Transmembrane helix</keyword>
<feature type="domain" description="CAAX prenyl protease 2/Lysostaphin resistance protein A-like" evidence="2">
    <location>
        <begin position="288"/>
        <end position="387"/>
    </location>
</feature>
<dbReference type="InterPro" id="IPR052710">
    <property type="entry name" value="CAAX_protease"/>
</dbReference>
<feature type="transmembrane region" description="Helical" evidence="1">
    <location>
        <begin position="351"/>
        <end position="368"/>
    </location>
</feature>
<dbReference type="PANTHER" id="PTHR36435:SF1">
    <property type="entry name" value="CAAX AMINO TERMINAL PROTEASE FAMILY PROTEIN"/>
    <property type="match status" value="1"/>
</dbReference>
<protein>
    <recommendedName>
        <fullName evidence="2">CAAX prenyl protease 2/Lysostaphin resistance protein A-like domain-containing protein</fullName>
    </recommendedName>
</protein>
<gene>
    <name evidence="3" type="ORF">GAYE_PCTG69G1430</name>
</gene>
<dbReference type="EMBL" id="JANCYU010000016">
    <property type="protein sequence ID" value="KAK4523534.1"/>
    <property type="molecule type" value="Genomic_DNA"/>
</dbReference>
<dbReference type="Pfam" id="PF02517">
    <property type="entry name" value="Rce1-like"/>
    <property type="match status" value="1"/>
</dbReference>
<feature type="transmembrane region" description="Helical" evidence="1">
    <location>
        <begin position="246"/>
        <end position="265"/>
    </location>
</feature>
<evidence type="ECO:0000259" key="2">
    <source>
        <dbReference type="Pfam" id="PF02517"/>
    </source>
</evidence>
<sequence length="400" mass="45960">MSKQQPPKDSFSFCKGLEVLCFGSLLVLFCILPTETCVRTINDPSPFGLFLTSSKERKTSWYSVFSYFVERKKHKHLYSGLLEYVRRVLGARQEFRNVFWSISLCFPFFLSELCCLFHSPWGIFQVFASTTLHLLYLLIPSLLQAILVCGNVNDPVERILSEGKPGFFLCRFARYLSWPGADWLPILLLYLPVELGVLPKFHKPLRLPWTLAMGTICLILNYDLLSSSEKTWKRAPYSWQLSTFDIEWSIAGLIVVAVFCNIIGWELGFVEWNPPKLSNWSLLSSIRWCALALTIFLSALPEEVLFRGIILNKLSNYFGETSWYWSLILSSVIFGLVHLKNPMDAFPVPNWRFALMATVAGLSYGWVYQQTHSIVASGLTHGLTNLIWRTFLWKKSSIKK</sequence>
<keyword evidence="1" id="KW-0472">Membrane</keyword>
<feature type="transmembrane region" description="Helical" evidence="1">
    <location>
        <begin position="285"/>
        <end position="310"/>
    </location>
</feature>
<dbReference type="GO" id="GO:0080120">
    <property type="term" value="P:CAAX-box protein maturation"/>
    <property type="evidence" value="ECO:0007669"/>
    <property type="project" value="UniProtKB-ARBA"/>
</dbReference>
<keyword evidence="4" id="KW-1185">Reference proteome</keyword>